<dbReference type="GO" id="GO:0003677">
    <property type="term" value="F:DNA binding"/>
    <property type="evidence" value="ECO:0007669"/>
    <property type="project" value="InterPro"/>
</dbReference>
<proteinExistence type="predicted"/>
<dbReference type="GO" id="GO:0006313">
    <property type="term" value="P:DNA transposition"/>
    <property type="evidence" value="ECO:0007669"/>
    <property type="project" value="InterPro"/>
</dbReference>
<accession>X1GKE4</accession>
<feature type="non-terminal residue" evidence="2">
    <location>
        <position position="1"/>
    </location>
</feature>
<gene>
    <name evidence="2" type="ORF">S03H2_19409</name>
</gene>
<comment type="caution">
    <text evidence="2">The sequence shown here is derived from an EMBL/GenBank/DDBJ whole genome shotgun (WGS) entry which is preliminary data.</text>
</comment>
<sequence length="221" mass="25757">KIQEIQKYITHAERQIDQIRRRVVEGETIPHHEKVFSIFEEHTEWISKGKAGVSQELGLKVCVVKDQFGFILHHRVMHNETDDKVAFPIIIETKERFNELSSCSFDKGFHSPYNQKELNEILDKVTLPRKGKLSAINKEIENSEEFKEARRKHSAVESSINALENHGLDRCRDHGLHGFKRYVGLAVLARNIQILGHILQQRQLKRLQKLEKKQQNKLRAA</sequence>
<dbReference type="InterPro" id="IPR002559">
    <property type="entry name" value="Transposase_11"/>
</dbReference>
<dbReference type="AlphaFoldDB" id="X1GKE4"/>
<protein>
    <recommendedName>
        <fullName evidence="1">Transposase IS4-like domain-containing protein</fullName>
    </recommendedName>
</protein>
<name>X1GKE4_9ZZZZ</name>
<dbReference type="GO" id="GO:0004803">
    <property type="term" value="F:transposase activity"/>
    <property type="evidence" value="ECO:0007669"/>
    <property type="project" value="InterPro"/>
</dbReference>
<feature type="domain" description="Transposase IS4-like" evidence="1">
    <location>
        <begin position="21"/>
        <end position="192"/>
    </location>
</feature>
<dbReference type="EMBL" id="BARU01010137">
    <property type="protein sequence ID" value="GAH45325.1"/>
    <property type="molecule type" value="Genomic_DNA"/>
</dbReference>
<organism evidence="2">
    <name type="scientific">marine sediment metagenome</name>
    <dbReference type="NCBI Taxonomy" id="412755"/>
    <lineage>
        <taxon>unclassified sequences</taxon>
        <taxon>metagenomes</taxon>
        <taxon>ecological metagenomes</taxon>
    </lineage>
</organism>
<reference evidence="2" key="1">
    <citation type="journal article" date="2014" name="Front. Microbiol.">
        <title>High frequency of phylogenetically diverse reductive dehalogenase-homologous genes in deep subseafloor sedimentary metagenomes.</title>
        <authorList>
            <person name="Kawai M."/>
            <person name="Futagami T."/>
            <person name="Toyoda A."/>
            <person name="Takaki Y."/>
            <person name="Nishi S."/>
            <person name="Hori S."/>
            <person name="Arai W."/>
            <person name="Tsubouchi T."/>
            <person name="Morono Y."/>
            <person name="Uchiyama I."/>
            <person name="Ito T."/>
            <person name="Fujiyama A."/>
            <person name="Inagaki F."/>
            <person name="Takami H."/>
        </authorList>
    </citation>
    <scope>NUCLEOTIDE SEQUENCE</scope>
    <source>
        <strain evidence="2">Expedition CK06-06</strain>
    </source>
</reference>
<dbReference type="Pfam" id="PF01609">
    <property type="entry name" value="DDE_Tnp_1"/>
    <property type="match status" value="1"/>
</dbReference>
<evidence type="ECO:0000313" key="2">
    <source>
        <dbReference type="EMBL" id="GAH45325.1"/>
    </source>
</evidence>
<evidence type="ECO:0000259" key="1">
    <source>
        <dbReference type="Pfam" id="PF01609"/>
    </source>
</evidence>